<evidence type="ECO:0000313" key="4">
    <source>
        <dbReference type="Proteomes" id="UP001218218"/>
    </source>
</evidence>
<dbReference type="SUPFAM" id="SSF52540">
    <property type="entry name" value="P-loop containing nucleoside triphosphate hydrolases"/>
    <property type="match status" value="1"/>
</dbReference>
<keyword evidence="1" id="KW-0677">Repeat</keyword>
<dbReference type="InterPro" id="IPR056884">
    <property type="entry name" value="NPHP3-like_N"/>
</dbReference>
<keyword evidence="4" id="KW-1185">Reference proteome</keyword>
<evidence type="ECO:0000313" key="3">
    <source>
        <dbReference type="EMBL" id="KAJ7326175.1"/>
    </source>
</evidence>
<reference evidence="3" key="1">
    <citation type="submission" date="2023-03" db="EMBL/GenBank/DDBJ databases">
        <title>Massive genome expansion in bonnet fungi (Mycena s.s.) driven by repeated elements and novel gene families across ecological guilds.</title>
        <authorList>
            <consortium name="Lawrence Berkeley National Laboratory"/>
            <person name="Harder C.B."/>
            <person name="Miyauchi S."/>
            <person name="Viragh M."/>
            <person name="Kuo A."/>
            <person name="Thoen E."/>
            <person name="Andreopoulos B."/>
            <person name="Lu D."/>
            <person name="Skrede I."/>
            <person name="Drula E."/>
            <person name="Henrissat B."/>
            <person name="Morin E."/>
            <person name="Kohler A."/>
            <person name="Barry K."/>
            <person name="LaButti K."/>
            <person name="Morin E."/>
            <person name="Salamov A."/>
            <person name="Lipzen A."/>
            <person name="Mereny Z."/>
            <person name="Hegedus B."/>
            <person name="Baldrian P."/>
            <person name="Stursova M."/>
            <person name="Weitz H."/>
            <person name="Taylor A."/>
            <person name="Grigoriev I.V."/>
            <person name="Nagy L.G."/>
            <person name="Martin F."/>
            <person name="Kauserud H."/>
        </authorList>
    </citation>
    <scope>NUCLEOTIDE SEQUENCE</scope>
    <source>
        <strain evidence="3">CBHHK002</strain>
    </source>
</reference>
<comment type="caution">
    <text evidence="3">The sequence shown here is derived from an EMBL/GenBank/DDBJ whole genome shotgun (WGS) entry which is preliminary data.</text>
</comment>
<name>A0AAD6ZJS5_9AGAR</name>
<feature type="non-terminal residue" evidence="3">
    <location>
        <position position="544"/>
    </location>
</feature>
<gene>
    <name evidence="3" type="ORF">DFH08DRAFT_1026961</name>
</gene>
<dbReference type="InterPro" id="IPR027417">
    <property type="entry name" value="P-loop_NTPase"/>
</dbReference>
<dbReference type="AlphaFoldDB" id="A0AAD6ZJS5"/>
<sequence>MPHFSRRLQYEPGDLKASNNPLRTAFEQWEMINDNTSGRHYGLRGCSVHYGSDPRLPYPLVYGLPRTPYFPPLASPVEDDDFSGNRSQWVPIPSPSPTNIYIRTFFTSHGLGAKHIQRRRDIGLDILRRTYFLDSLSGSAVSCHPGTRREALSVLSAWASDSASATSSILWLKGPTGVGKSAILGTLTQRLHAAGRPGAGFVFCRQQSPQQNVNALFCTLAYQLAINTPHIRASISRAVRLNPGIVGETMDVQLQELILRPCRNGILSHPLVLVIDGLDKFTYNVQREILTLFGNAARTQSLPLRILIASTLQHPIAEILADSCFHGLWRSFDVERSLEDVRLYLWAELARIQGSLGFSAPVSWFSTHVLDALVEASAGCFLYASTLIRFLADADFSPMKRLAAIESFPFRNASSSLDRLYTQILAAVPLSMRVSLLAFLHILTTKDFAGLPVYHLEQLLRITPRRFRRILRHLRSVLNVPPSANGSVTVHYISFIDFLIDPARSDAFCVSGAERSMHLVCCILESLTYTHQNPRVNCVGHISW</sequence>
<organism evidence="3 4">
    <name type="scientific">Mycena albidolilacea</name>
    <dbReference type="NCBI Taxonomy" id="1033008"/>
    <lineage>
        <taxon>Eukaryota</taxon>
        <taxon>Fungi</taxon>
        <taxon>Dikarya</taxon>
        <taxon>Basidiomycota</taxon>
        <taxon>Agaricomycotina</taxon>
        <taxon>Agaricomycetes</taxon>
        <taxon>Agaricomycetidae</taxon>
        <taxon>Agaricales</taxon>
        <taxon>Marasmiineae</taxon>
        <taxon>Mycenaceae</taxon>
        <taxon>Mycena</taxon>
    </lineage>
</organism>
<dbReference type="Pfam" id="PF24883">
    <property type="entry name" value="NPHP3_N"/>
    <property type="match status" value="1"/>
</dbReference>
<proteinExistence type="predicted"/>
<dbReference type="Gene3D" id="3.40.50.300">
    <property type="entry name" value="P-loop containing nucleotide triphosphate hydrolases"/>
    <property type="match status" value="1"/>
</dbReference>
<dbReference type="PANTHER" id="PTHR10039:SF14">
    <property type="entry name" value="NACHT DOMAIN-CONTAINING PROTEIN"/>
    <property type="match status" value="1"/>
</dbReference>
<dbReference type="PANTHER" id="PTHR10039">
    <property type="entry name" value="AMELOGENIN"/>
    <property type="match status" value="1"/>
</dbReference>
<feature type="domain" description="Nephrocystin 3-like N-terminal" evidence="2">
    <location>
        <begin position="157"/>
        <end position="310"/>
    </location>
</feature>
<dbReference type="Proteomes" id="UP001218218">
    <property type="component" value="Unassembled WGS sequence"/>
</dbReference>
<accession>A0AAD6ZJS5</accession>
<dbReference type="EMBL" id="JARIHO010000042">
    <property type="protein sequence ID" value="KAJ7326175.1"/>
    <property type="molecule type" value="Genomic_DNA"/>
</dbReference>
<evidence type="ECO:0000259" key="2">
    <source>
        <dbReference type="Pfam" id="PF24883"/>
    </source>
</evidence>
<evidence type="ECO:0000256" key="1">
    <source>
        <dbReference type="ARBA" id="ARBA00022737"/>
    </source>
</evidence>
<protein>
    <recommendedName>
        <fullName evidence="2">Nephrocystin 3-like N-terminal domain-containing protein</fullName>
    </recommendedName>
</protein>